<comment type="similarity">
    <text evidence="1">Belongs to the universal stress protein A family.</text>
</comment>
<proteinExistence type="inferred from homology"/>
<evidence type="ECO:0000313" key="4">
    <source>
        <dbReference type="Proteomes" id="UP000292580"/>
    </source>
</evidence>
<dbReference type="AlphaFoldDB" id="A0A483CTR8"/>
<protein>
    <submittedName>
        <fullName evidence="3">Universal stress protein</fullName>
    </submittedName>
</protein>
<dbReference type="InterPro" id="IPR006016">
    <property type="entry name" value="UspA"/>
</dbReference>
<evidence type="ECO:0000313" key="3">
    <source>
        <dbReference type="EMBL" id="TAJ44114.1"/>
    </source>
</evidence>
<organism evidence="3 4">
    <name type="scientific">Methanofollis fontis</name>
    <dbReference type="NCBI Taxonomy" id="2052832"/>
    <lineage>
        <taxon>Archaea</taxon>
        <taxon>Methanobacteriati</taxon>
        <taxon>Methanobacteriota</taxon>
        <taxon>Stenosarchaea group</taxon>
        <taxon>Methanomicrobia</taxon>
        <taxon>Methanomicrobiales</taxon>
        <taxon>Methanomicrobiaceae</taxon>
        <taxon>Methanofollis</taxon>
    </lineage>
</organism>
<keyword evidence="4" id="KW-1185">Reference proteome</keyword>
<dbReference type="CDD" id="cd00293">
    <property type="entry name" value="USP-like"/>
    <property type="match status" value="1"/>
</dbReference>
<comment type="caution">
    <text evidence="3">The sequence shown here is derived from an EMBL/GenBank/DDBJ whole genome shotgun (WGS) entry which is preliminary data.</text>
</comment>
<dbReference type="Proteomes" id="UP000292580">
    <property type="component" value="Unassembled WGS sequence"/>
</dbReference>
<dbReference type="InterPro" id="IPR006015">
    <property type="entry name" value="Universal_stress_UspA"/>
</dbReference>
<gene>
    <name evidence="3" type="ORF">CUJ86_08770</name>
</gene>
<feature type="domain" description="UspA" evidence="2">
    <location>
        <begin position="1"/>
        <end position="141"/>
    </location>
</feature>
<dbReference type="RefSeq" id="WP_130647181.1">
    <property type="nucleotide sequence ID" value="NZ_PGCL01000003.1"/>
</dbReference>
<accession>A0A483CTR8</accession>
<dbReference type="OrthoDB" id="105697at2157"/>
<dbReference type="Pfam" id="PF00582">
    <property type="entry name" value="Usp"/>
    <property type="match status" value="1"/>
</dbReference>
<dbReference type="PANTHER" id="PTHR46268">
    <property type="entry name" value="STRESS RESPONSE PROTEIN NHAX"/>
    <property type="match status" value="1"/>
</dbReference>
<reference evidence="3 4" key="1">
    <citation type="submission" date="2017-11" db="EMBL/GenBank/DDBJ databases">
        <title>Isolation and Characterization of Methanofollis Species from Methane Seep Offshore SW Taiwan.</title>
        <authorList>
            <person name="Teng N.-H."/>
            <person name="Lai M.-C."/>
            <person name="Chen S.-C."/>
        </authorList>
    </citation>
    <scope>NUCLEOTIDE SEQUENCE [LARGE SCALE GENOMIC DNA]</scope>
    <source>
        <strain evidence="3 4">FWC-SCC2</strain>
    </source>
</reference>
<dbReference type="PRINTS" id="PR01438">
    <property type="entry name" value="UNVRSLSTRESS"/>
</dbReference>
<dbReference type="EMBL" id="PGCL01000003">
    <property type="protein sequence ID" value="TAJ44114.1"/>
    <property type="molecule type" value="Genomic_DNA"/>
</dbReference>
<name>A0A483CTR8_9EURY</name>
<dbReference type="Gene3D" id="3.40.50.620">
    <property type="entry name" value="HUPs"/>
    <property type="match status" value="1"/>
</dbReference>
<dbReference type="PANTHER" id="PTHR46268:SF6">
    <property type="entry name" value="UNIVERSAL STRESS PROTEIN UP12"/>
    <property type="match status" value="1"/>
</dbReference>
<dbReference type="InterPro" id="IPR014729">
    <property type="entry name" value="Rossmann-like_a/b/a_fold"/>
</dbReference>
<sequence>MFHKIVVAIDGSEISMKALEVALSEARIWNAELHVIYVVETSMFSSIPMDNTWEIIYSLLEKEGQDVFQKSKDLAAQDGISLITHLKDGHAGNEILSLAEELNADLIAIGSRGKSNIDRLLLGSVSEHVVRNSHCTTMVVR</sequence>
<dbReference type="SUPFAM" id="SSF52402">
    <property type="entry name" value="Adenine nucleotide alpha hydrolases-like"/>
    <property type="match status" value="1"/>
</dbReference>
<evidence type="ECO:0000256" key="1">
    <source>
        <dbReference type="ARBA" id="ARBA00008791"/>
    </source>
</evidence>
<evidence type="ECO:0000259" key="2">
    <source>
        <dbReference type="Pfam" id="PF00582"/>
    </source>
</evidence>